<accession>A0ABZ3C8I1</accession>
<keyword evidence="5" id="KW-1185">Reference proteome</keyword>
<dbReference type="InterPro" id="IPR013783">
    <property type="entry name" value="Ig-like_fold"/>
</dbReference>
<dbReference type="PANTHER" id="PTHR43002">
    <property type="entry name" value="GLYCOGEN DEBRANCHING ENZYME"/>
    <property type="match status" value="1"/>
</dbReference>
<gene>
    <name evidence="4" type="ORF">PCC79_00930</name>
</gene>
<dbReference type="EMBL" id="CP115965">
    <property type="protein sequence ID" value="WZW98803.1"/>
    <property type="molecule type" value="Genomic_DNA"/>
</dbReference>
<protein>
    <submittedName>
        <fullName evidence="4">Alpha-amylase family glycosyl hydrolase</fullName>
    </submittedName>
</protein>
<feature type="domain" description="Glycosyl hydrolase family 13 catalytic" evidence="3">
    <location>
        <begin position="205"/>
        <end position="620"/>
    </location>
</feature>
<dbReference type="SMART" id="SM00642">
    <property type="entry name" value="Aamy"/>
    <property type="match status" value="1"/>
</dbReference>
<proteinExistence type="inferred from homology"/>
<dbReference type="Gene3D" id="2.60.40.10">
    <property type="entry name" value="Immunoglobulins"/>
    <property type="match status" value="1"/>
</dbReference>
<sequence>MSPAPRAVQESRWSEAEWPLGALLRRSEGTTTFAVAAPRATRVQLEFYPEAVGADAHATFAMGQGADGLWRAEVDGARHGTLYGFRVWGENWTFDEAWTPGSTAGFVSDRDEELNHFNPNKVLFDPYAREVTHNTMSARVEEAGGDRGVFGSGPVEWRGRPGREVDTARYAPKGVVIEDDTSIGVHPRHPEEDNAIYEAHVKNLTMHPSSAKLGDLLAGVPGFAGLPNIPDELRGTYAGAALMAPYLKALGLTVIELLPVHETDSDQVGDQNGTTNHWGYQTLAFFAPNRDYAHDKSLGGPTREFKQMVLAFHEAGIEVFLDVVYNHSAEGGNWNGELDAAGFTTLGGFATTEYYVLTSDGGLIDGATGTSNQMNFSSTITCNLVLDSLVHWHDTMGVDGFRFDLAPVLGRRPESAQAEDWVAQRRFFSNHPLLDDVARLAAENEFEVIAEAWDLWGYEVGNFPSGWGEWNGRFRDAMRAYCKGDANTDDFMAFFNGDYLHFNSNDGPQKSVNFVTAHDGFTMFDLVAYNEKNNDQPFPFGPSDGGSDNNLSWDSGGDLALRRTRWRNFWLLTLLARGVPMVVSGDEYGRSQNGNNNPWSLNTVGIWNNWAQAASNAPMRVPVDPRDPELTGYNHAMGITDAPEGVNPLLVFARFVAHLRQSQETFRQRTWGDTERGGENVAYVYFSTDLNDPPSPGDRQIAVAIDSGATNGDDFWVLINMYDQPARFDLAEWTEDEDTQHDWYRIIDTAPWAESEFNCWSQEDALHVTGEYTVEPWSIVVLEARPTRVPDPVPGNLWGRGGGLQMDRWGIPYLRGRFGEVLDRIRRGADRPAPVAEGPTGQISADGTPSGKPAAPVADVPTDDDQGS</sequence>
<evidence type="ECO:0000256" key="2">
    <source>
        <dbReference type="SAM" id="MobiDB-lite"/>
    </source>
</evidence>
<dbReference type="SUPFAM" id="SSF51445">
    <property type="entry name" value="(Trans)glycosidases"/>
    <property type="match status" value="1"/>
</dbReference>
<evidence type="ECO:0000256" key="1">
    <source>
        <dbReference type="ARBA" id="ARBA00008061"/>
    </source>
</evidence>
<evidence type="ECO:0000259" key="3">
    <source>
        <dbReference type="SMART" id="SM00642"/>
    </source>
</evidence>
<evidence type="ECO:0000313" key="4">
    <source>
        <dbReference type="EMBL" id="WZW98803.1"/>
    </source>
</evidence>
<reference evidence="4 5" key="1">
    <citation type="journal article" date="2023" name="Environ Microbiome">
        <title>A coral-associated actinobacterium mitigates coral bleaching under heat stress.</title>
        <authorList>
            <person name="Li J."/>
            <person name="Zou Y."/>
            <person name="Li Q."/>
            <person name="Zhang J."/>
            <person name="Bourne D.G."/>
            <person name="Lyu Y."/>
            <person name="Liu C."/>
            <person name="Zhang S."/>
        </authorList>
    </citation>
    <scope>NUCLEOTIDE SEQUENCE [LARGE SCALE GENOMIC DNA]</scope>
    <source>
        <strain evidence="4 5">SCSIO 13291</strain>
    </source>
</reference>
<dbReference type="GO" id="GO:0016787">
    <property type="term" value="F:hydrolase activity"/>
    <property type="evidence" value="ECO:0007669"/>
    <property type="project" value="UniProtKB-KW"/>
</dbReference>
<comment type="similarity">
    <text evidence="1">Belongs to the glycosyl hydrolase 13 family.</text>
</comment>
<dbReference type="SUPFAM" id="SSF81296">
    <property type="entry name" value="E set domains"/>
    <property type="match status" value="1"/>
</dbReference>
<organism evidence="4 5">
    <name type="scientific">Propioniciclava soli</name>
    <dbReference type="NCBI Taxonomy" id="2775081"/>
    <lineage>
        <taxon>Bacteria</taxon>
        <taxon>Bacillati</taxon>
        <taxon>Actinomycetota</taxon>
        <taxon>Actinomycetes</taxon>
        <taxon>Propionibacteriales</taxon>
        <taxon>Propionibacteriaceae</taxon>
        <taxon>Propioniciclava</taxon>
    </lineage>
</organism>
<dbReference type="InterPro" id="IPR014756">
    <property type="entry name" value="Ig_E-set"/>
</dbReference>
<dbReference type="SUPFAM" id="SSF51011">
    <property type="entry name" value="Glycosyl hydrolase domain"/>
    <property type="match status" value="1"/>
</dbReference>
<feature type="region of interest" description="Disordered" evidence="2">
    <location>
        <begin position="829"/>
        <end position="868"/>
    </location>
</feature>
<dbReference type="InterPro" id="IPR013780">
    <property type="entry name" value="Glyco_hydro_b"/>
</dbReference>
<dbReference type="InterPro" id="IPR044505">
    <property type="entry name" value="GlgX_Isoamylase_N_E_set"/>
</dbReference>
<evidence type="ECO:0000313" key="5">
    <source>
        <dbReference type="Proteomes" id="UP001434337"/>
    </source>
</evidence>
<name>A0ABZ3C8I1_9ACTN</name>
<dbReference type="Gene3D" id="2.60.40.1180">
    <property type="entry name" value="Golgi alpha-mannosidase II"/>
    <property type="match status" value="1"/>
</dbReference>
<dbReference type="RefSeq" id="WP_232548681.1">
    <property type="nucleotide sequence ID" value="NZ_CP115965.1"/>
</dbReference>
<dbReference type="InterPro" id="IPR006047">
    <property type="entry name" value="GH13_cat_dom"/>
</dbReference>
<dbReference type="Pfam" id="PF00128">
    <property type="entry name" value="Alpha-amylase"/>
    <property type="match status" value="1"/>
</dbReference>
<dbReference type="InterPro" id="IPR017853">
    <property type="entry name" value="GH"/>
</dbReference>
<dbReference type="Proteomes" id="UP001434337">
    <property type="component" value="Chromosome"/>
</dbReference>
<dbReference type="Gene3D" id="3.20.20.80">
    <property type="entry name" value="Glycosidases"/>
    <property type="match status" value="1"/>
</dbReference>
<keyword evidence="4" id="KW-0378">Hydrolase</keyword>
<dbReference type="CDD" id="cd02856">
    <property type="entry name" value="E_set_GDE_Isoamylase_N"/>
    <property type="match status" value="1"/>
</dbReference>